<dbReference type="AlphaFoldDB" id="A0A4P9C7V2"/>
<dbReference type="Gene3D" id="1.10.30.50">
    <property type="match status" value="1"/>
</dbReference>
<name>A0A4P9C7V2_EUBML</name>
<dbReference type="EMBL" id="CP029487">
    <property type="protein sequence ID" value="QCT71533.1"/>
    <property type="molecule type" value="Genomic_DNA"/>
</dbReference>
<evidence type="ECO:0000313" key="2">
    <source>
        <dbReference type="EMBL" id="QCT71533.1"/>
    </source>
</evidence>
<dbReference type="SMART" id="SM00507">
    <property type="entry name" value="HNHc"/>
    <property type="match status" value="1"/>
</dbReference>
<reference evidence="2 3" key="1">
    <citation type="submission" date="2018-05" db="EMBL/GenBank/DDBJ databases">
        <title>Genome comparison of Eubacterium sp.</title>
        <authorList>
            <person name="Feng Y."/>
            <person name="Sanchez-Andrea I."/>
            <person name="Stams A.J.M."/>
            <person name="De Vos W.M."/>
        </authorList>
    </citation>
    <scope>NUCLEOTIDE SEQUENCE [LARGE SCALE GENOMIC DNA]</scope>
    <source>
        <strain evidence="2 3">YI</strain>
    </source>
</reference>
<keyword evidence="2" id="KW-0255">Endonuclease</keyword>
<dbReference type="GO" id="GO:0003676">
    <property type="term" value="F:nucleic acid binding"/>
    <property type="evidence" value="ECO:0007669"/>
    <property type="project" value="InterPro"/>
</dbReference>
<dbReference type="GO" id="GO:0004519">
    <property type="term" value="F:endonuclease activity"/>
    <property type="evidence" value="ECO:0007669"/>
    <property type="project" value="UniProtKB-KW"/>
</dbReference>
<dbReference type="InterPro" id="IPR002711">
    <property type="entry name" value="HNH"/>
</dbReference>
<dbReference type="KEGG" id="emt:CPZ25_009405"/>
<gene>
    <name evidence="2" type="ORF">CPZ25_009405</name>
</gene>
<evidence type="ECO:0000313" key="3">
    <source>
        <dbReference type="Proteomes" id="UP000218387"/>
    </source>
</evidence>
<feature type="domain" description="HNH nuclease" evidence="1">
    <location>
        <begin position="29"/>
        <end position="95"/>
    </location>
</feature>
<keyword evidence="2" id="KW-0378">Hydrolase</keyword>
<dbReference type="InterPro" id="IPR003615">
    <property type="entry name" value="HNH_nuc"/>
</dbReference>
<protein>
    <submittedName>
        <fullName evidence="2">HNH endonuclease</fullName>
    </submittedName>
</protein>
<dbReference type="Pfam" id="PF01844">
    <property type="entry name" value="HNH"/>
    <property type="match status" value="1"/>
</dbReference>
<dbReference type="RefSeq" id="WP_096920286.1">
    <property type="nucleotide sequence ID" value="NZ_CP029487.1"/>
</dbReference>
<dbReference type="Proteomes" id="UP000218387">
    <property type="component" value="Chromosome"/>
</dbReference>
<sequence length="120" mass="14407">MTKQQIDFVRDCIANKDMHAFYTWTPWEKARLDALKLDKFECQHCKAKGKYTKATTVHHVNHVKQHPELALSLWYEDRAGKRRRNLVSLCHDCHEKEHNYRKKKEKNLFTAEWTEDPPSK</sequence>
<keyword evidence="2" id="KW-0540">Nuclease</keyword>
<keyword evidence="3" id="KW-1185">Reference proteome</keyword>
<proteinExistence type="predicted"/>
<dbReference type="GO" id="GO:0008270">
    <property type="term" value="F:zinc ion binding"/>
    <property type="evidence" value="ECO:0007669"/>
    <property type="project" value="InterPro"/>
</dbReference>
<accession>A0A4P9C7V2</accession>
<organism evidence="2 3">
    <name type="scientific">Eubacterium maltosivorans</name>
    <dbReference type="NCBI Taxonomy" id="2041044"/>
    <lineage>
        <taxon>Bacteria</taxon>
        <taxon>Bacillati</taxon>
        <taxon>Bacillota</taxon>
        <taxon>Clostridia</taxon>
        <taxon>Eubacteriales</taxon>
        <taxon>Eubacteriaceae</taxon>
        <taxon>Eubacterium</taxon>
    </lineage>
</organism>
<evidence type="ECO:0000259" key="1">
    <source>
        <dbReference type="SMART" id="SM00507"/>
    </source>
</evidence>